<evidence type="ECO:0000256" key="1">
    <source>
        <dbReference type="ARBA" id="ARBA00004123"/>
    </source>
</evidence>
<dbReference type="InterPro" id="IPR001138">
    <property type="entry name" value="Zn2Cys6_DnaBD"/>
</dbReference>
<evidence type="ECO:0000256" key="6">
    <source>
        <dbReference type="ARBA" id="ARBA00023242"/>
    </source>
</evidence>
<dbReference type="GO" id="GO:0003677">
    <property type="term" value="F:DNA binding"/>
    <property type="evidence" value="ECO:0007669"/>
    <property type="project" value="UniProtKB-KW"/>
</dbReference>
<reference evidence="10" key="1">
    <citation type="submission" date="2016-02" db="EMBL/GenBank/DDBJ databases">
        <title>Comparative genomics of biotechnologically important yeasts.</title>
        <authorList>
            <consortium name="DOE Joint Genome Institute"/>
            <person name="Riley R."/>
            <person name="Haridas S."/>
            <person name="Wolfe K.H."/>
            <person name="Lopes M.R."/>
            <person name="Hittinger C.T."/>
            <person name="Goker M."/>
            <person name="Salamov A."/>
            <person name="Wisecaver J."/>
            <person name="Long T.M."/>
            <person name="Aerts A.L."/>
            <person name="Barry K."/>
            <person name="Choi C."/>
            <person name="Clum A."/>
            <person name="Coughlan A.Y."/>
            <person name="Deshpande S."/>
            <person name="Douglass A.P."/>
            <person name="Hanson S.J."/>
            <person name="Klenk H.-P."/>
            <person name="Labutti K."/>
            <person name="Lapidus A."/>
            <person name="Lindquist E."/>
            <person name="Lipzen A."/>
            <person name="Meier-Kolthoff J.P."/>
            <person name="Ohm R.A."/>
            <person name="Otillar R.P."/>
            <person name="Pangilinan J."/>
            <person name="Peng Y."/>
            <person name="Rokas A."/>
            <person name="Rosa C.A."/>
            <person name="Scheuner C."/>
            <person name="Sibirny A.A."/>
            <person name="Slot J.C."/>
            <person name="Stielow J.B."/>
            <person name="Sun H."/>
            <person name="Kurtzman C.P."/>
            <person name="Blackwell M."/>
            <person name="Jeffries T.W."/>
            <person name="Grigoriev I.V."/>
        </authorList>
    </citation>
    <scope>NUCLEOTIDE SEQUENCE [LARGE SCALE GENOMIC DNA]</scope>
    <source>
        <strain evidence="10">NRRL Y-17796</strain>
    </source>
</reference>
<dbReference type="GO" id="GO:0000981">
    <property type="term" value="F:DNA-binding transcription factor activity, RNA polymerase II-specific"/>
    <property type="evidence" value="ECO:0007669"/>
    <property type="project" value="InterPro"/>
</dbReference>
<dbReference type="GO" id="GO:0006351">
    <property type="term" value="P:DNA-templated transcription"/>
    <property type="evidence" value="ECO:0007669"/>
    <property type="project" value="InterPro"/>
</dbReference>
<dbReference type="CDD" id="cd12148">
    <property type="entry name" value="fungal_TF_MHR"/>
    <property type="match status" value="1"/>
</dbReference>
<dbReference type="EMBL" id="KV453841">
    <property type="protein sequence ID" value="ODV92766.1"/>
    <property type="molecule type" value="Genomic_DNA"/>
</dbReference>
<dbReference type="Gene3D" id="4.10.240.10">
    <property type="entry name" value="Zn(2)-C6 fungal-type DNA-binding domain"/>
    <property type="match status" value="1"/>
</dbReference>
<evidence type="ECO:0000256" key="3">
    <source>
        <dbReference type="ARBA" id="ARBA00023015"/>
    </source>
</evidence>
<dbReference type="SUPFAM" id="SSF57701">
    <property type="entry name" value="Zn2/Cys6 DNA-binding domain"/>
    <property type="match status" value="1"/>
</dbReference>
<dbReference type="PROSITE" id="PS00463">
    <property type="entry name" value="ZN2_CY6_FUNGAL_1"/>
    <property type="match status" value="1"/>
</dbReference>
<evidence type="ECO:0000256" key="4">
    <source>
        <dbReference type="ARBA" id="ARBA00023125"/>
    </source>
</evidence>
<dbReference type="InterPro" id="IPR036864">
    <property type="entry name" value="Zn2-C6_fun-type_DNA-bd_sf"/>
</dbReference>
<comment type="subcellular location">
    <subcellularLocation>
        <location evidence="1">Nucleus</location>
    </subcellularLocation>
</comment>
<dbReference type="InterPro" id="IPR007219">
    <property type="entry name" value="XnlR_reg_dom"/>
</dbReference>
<dbReference type="Pfam" id="PF00172">
    <property type="entry name" value="Zn_clus"/>
    <property type="match status" value="1"/>
</dbReference>
<dbReference type="PANTHER" id="PTHR46910:SF37">
    <property type="entry name" value="ZN(II)2CYS6 TRANSCRIPTION FACTOR (EUROFUNG)"/>
    <property type="match status" value="1"/>
</dbReference>
<evidence type="ECO:0000313" key="10">
    <source>
        <dbReference type="Proteomes" id="UP000095023"/>
    </source>
</evidence>
<dbReference type="InterPro" id="IPR050987">
    <property type="entry name" value="AtrR-like"/>
</dbReference>
<feature type="region of interest" description="Disordered" evidence="7">
    <location>
        <begin position="572"/>
        <end position="602"/>
    </location>
</feature>
<keyword evidence="5" id="KW-0804">Transcription</keyword>
<sequence length="897" mass="100175">MSSALDASDSASLLLPETSSPELSDTESLSDSPDSGTRRKSEEGKRRRVLQACESCRKKKTKCDGVRPECAHCKSHGLECLYAEKKKKRVVPKNVKYISGLEERVAQLENAIKAVLPDSANLDNPDVLAEELRSKIGGGTNLSRPYPCANRFEHDDSSEELSSRLNLLKISNSDKQNGTEIFISPGSFATVFSTQGLEWITARMGNDDVARLVITMMLFKKDDKTPAELMHKVNSEPIELPPQHITLKVCKSVTLSWPVIAIVISQEEIVDAIEKVYTSLSLYKNVNDCPLEYLLINCLLTIGAKGFEFCDETCTFYNKGVSMFDEFSDLERQIISIDRTANALRVLSVLPFMQPSLFAIQCIDVACKTFSVISHCPVQGRLFAIAANMAYQLGLHRRVIGLPEEVLSKRRLVWWSLFLHDVEVAYRHSMKVIINPFDMSVDMLKESDLLTVPQLKDDKLFIKLYRQIIEFTIISSRAHYVLAGPDIAKLSVNEIEDLVGTVDQKLNDWMQSIPAEIRDATVLLDPDATPEQKHSSLYVRIFYNNVISTIHHMSVHHFLWDESLVGVRQKKDTSGTLNSSSTSTDTSPLNSAASDTADSSSSFRTALNPRVYSSSAICAESARDTLKLFNMSNDQSLFWIVNTPYLGVAFLYMVINLIQYPTVSSSQSDLKVLEDAMRQMATLKRLIGVERPRAVWFTVLDGLYSSVSAYVRKCANENAQSRKRNMDTYNTDSVSRYNPYYEGPLQRANSSDLSTTVDADSASQSNFEITPPHIDDSWKALEFMDSSLDYIGQFEQIEASQPWLFPGSSHNFIGNERMLTQMTGIARGTSAFPAETPNIVDPMSAQDPLLNFSDDYINGFSGSPLLFTAGDTQKEGSTNLWDKILSTTPWGFSKGNL</sequence>
<evidence type="ECO:0000256" key="7">
    <source>
        <dbReference type="SAM" id="MobiDB-lite"/>
    </source>
</evidence>
<dbReference type="GO" id="GO:0005634">
    <property type="term" value="C:nucleus"/>
    <property type="evidence" value="ECO:0007669"/>
    <property type="project" value="UniProtKB-SubCell"/>
</dbReference>
<dbReference type="Pfam" id="PF04082">
    <property type="entry name" value="Fungal_trans"/>
    <property type="match status" value="1"/>
</dbReference>
<name>A0A1E4TLX0_9ASCO</name>
<accession>A0A1E4TLX0</accession>
<dbReference type="GO" id="GO:0008270">
    <property type="term" value="F:zinc ion binding"/>
    <property type="evidence" value="ECO:0007669"/>
    <property type="project" value="InterPro"/>
</dbReference>
<feature type="compositionally biased region" description="Low complexity" evidence="7">
    <location>
        <begin position="1"/>
        <end position="23"/>
    </location>
</feature>
<dbReference type="OrthoDB" id="4096504at2759"/>
<proteinExistence type="predicted"/>
<keyword evidence="6" id="KW-0539">Nucleus</keyword>
<evidence type="ECO:0000313" key="9">
    <source>
        <dbReference type="EMBL" id="ODV92766.1"/>
    </source>
</evidence>
<gene>
    <name evidence="9" type="ORF">CANCADRAFT_93063</name>
</gene>
<evidence type="ECO:0000259" key="8">
    <source>
        <dbReference type="PROSITE" id="PS50048"/>
    </source>
</evidence>
<dbReference type="PROSITE" id="PS50048">
    <property type="entry name" value="ZN2_CY6_FUNGAL_2"/>
    <property type="match status" value="1"/>
</dbReference>
<keyword evidence="10" id="KW-1185">Reference proteome</keyword>
<organism evidence="9 10">
    <name type="scientific">Tortispora caseinolytica NRRL Y-17796</name>
    <dbReference type="NCBI Taxonomy" id="767744"/>
    <lineage>
        <taxon>Eukaryota</taxon>
        <taxon>Fungi</taxon>
        <taxon>Dikarya</taxon>
        <taxon>Ascomycota</taxon>
        <taxon>Saccharomycotina</taxon>
        <taxon>Trigonopsidomycetes</taxon>
        <taxon>Trigonopsidales</taxon>
        <taxon>Trigonopsidaceae</taxon>
        <taxon>Tortispora</taxon>
    </lineage>
</organism>
<dbReference type="SMART" id="SM00066">
    <property type="entry name" value="GAL4"/>
    <property type="match status" value="1"/>
</dbReference>
<feature type="compositionally biased region" description="Basic and acidic residues" evidence="7">
    <location>
        <begin position="36"/>
        <end position="45"/>
    </location>
</feature>
<keyword evidence="2" id="KW-0479">Metal-binding</keyword>
<dbReference type="PANTHER" id="PTHR46910">
    <property type="entry name" value="TRANSCRIPTION FACTOR PDR1"/>
    <property type="match status" value="1"/>
</dbReference>
<evidence type="ECO:0000256" key="2">
    <source>
        <dbReference type="ARBA" id="ARBA00022723"/>
    </source>
</evidence>
<keyword evidence="4" id="KW-0238">DNA-binding</keyword>
<protein>
    <recommendedName>
        <fullName evidence="8">Zn(2)-C6 fungal-type domain-containing protein</fullName>
    </recommendedName>
</protein>
<keyword evidence="3" id="KW-0805">Transcription regulation</keyword>
<feature type="region of interest" description="Disordered" evidence="7">
    <location>
        <begin position="1"/>
        <end position="45"/>
    </location>
</feature>
<feature type="domain" description="Zn(2)-C6 fungal-type" evidence="8">
    <location>
        <begin position="52"/>
        <end position="82"/>
    </location>
</feature>
<evidence type="ECO:0000256" key="5">
    <source>
        <dbReference type="ARBA" id="ARBA00023163"/>
    </source>
</evidence>
<feature type="compositionally biased region" description="Low complexity" evidence="7">
    <location>
        <begin position="574"/>
        <end position="602"/>
    </location>
</feature>
<dbReference type="CDD" id="cd00067">
    <property type="entry name" value="GAL4"/>
    <property type="match status" value="1"/>
</dbReference>
<dbReference type="AlphaFoldDB" id="A0A1E4TLX0"/>
<dbReference type="Proteomes" id="UP000095023">
    <property type="component" value="Unassembled WGS sequence"/>
</dbReference>
<feature type="compositionally biased region" description="Polar residues" evidence="7">
    <location>
        <begin position="26"/>
        <end position="35"/>
    </location>
</feature>